<accession>A0A420DUR8</accession>
<reference evidence="1 2" key="1">
    <citation type="submission" date="2018-09" db="EMBL/GenBank/DDBJ databases">
        <title>Genomic Encyclopedia of Archaeal and Bacterial Type Strains, Phase II (KMG-II): from individual species to whole genera.</title>
        <authorList>
            <person name="Goeker M."/>
        </authorList>
    </citation>
    <scope>NUCLEOTIDE SEQUENCE [LARGE SCALE GENOMIC DNA]</scope>
    <source>
        <strain evidence="1 2">DSM 11458</strain>
    </source>
</reference>
<name>A0A420DUR8_9RHOB</name>
<evidence type="ECO:0000313" key="2">
    <source>
        <dbReference type="Proteomes" id="UP000284407"/>
    </source>
</evidence>
<dbReference type="Proteomes" id="UP000284407">
    <property type="component" value="Unassembled WGS sequence"/>
</dbReference>
<keyword evidence="2" id="KW-1185">Reference proteome</keyword>
<evidence type="ECO:0000313" key="1">
    <source>
        <dbReference type="EMBL" id="RKE97919.1"/>
    </source>
</evidence>
<dbReference type="AlphaFoldDB" id="A0A420DUR8"/>
<sequence length="163" mass="18139">MSVCSEVPFDTFDQIAAFSVIAVDHDPARPAGRMIEGQAHSLFKRQYLLATMNSGFGSSAGYSQKNLSTSTNFNRSNEDAAFFVDVMPGFANKPNICSTPCTNTTRPDQQNNYRGAACGHISFGLYVWYPEQSSHLERRLGQYCHALDPRLRCKSNMVADQRI</sequence>
<dbReference type="STRING" id="1443111.Z949_647"/>
<organism evidence="1 2">
    <name type="scientific">Sulfitobacter guttiformis</name>
    <dbReference type="NCBI Taxonomy" id="74349"/>
    <lineage>
        <taxon>Bacteria</taxon>
        <taxon>Pseudomonadati</taxon>
        <taxon>Pseudomonadota</taxon>
        <taxon>Alphaproteobacteria</taxon>
        <taxon>Rhodobacterales</taxon>
        <taxon>Roseobacteraceae</taxon>
        <taxon>Sulfitobacter</taxon>
    </lineage>
</organism>
<proteinExistence type="predicted"/>
<dbReference type="EMBL" id="RAQK01000001">
    <property type="protein sequence ID" value="RKE97919.1"/>
    <property type="molecule type" value="Genomic_DNA"/>
</dbReference>
<comment type="caution">
    <text evidence="1">The sequence shown here is derived from an EMBL/GenBank/DDBJ whole genome shotgun (WGS) entry which is preliminary data.</text>
</comment>
<protein>
    <submittedName>
        <fullName evidence="1">Uncharacterized protein</fullName>
    </submittedName>
</protein>
<gene>
    <name evidence="1" type="ORF">C8N30_2556</name>
</gene>